<evidence type="ECO:0000259" key="6">
    <source>
        <dbReference type="Pfam" id="PF14535"/>
    </source>
</evidence>
<dbReference type="PANTHER" id="PTHR43845:SF1">
    <property type="entry name" value="BLR5969 PROTEIN"/>
    <property type="match status" value="1"/>
</dbReference>
<evidence type="ECO:0000259" key="5">
    <source>
        <dbReference type="Pfam" id="PF00501"/>
    </source>
</evidence>
<protein>
    <submittedName>
        <fullName evidence="7">Phenylacetate--CoA ligase</fullName>
    </submittedName>
</protein>
<dbReference type="Pfam" id="PF14535">
    <property type="entry name" value="AMP-binding_C_2"/>
    <property type="match status" value="1"/>
</dbReference>
<proteinExistence type="predicted"/>
<comment type="caution">
    <text evidence="7">The sequence shown here is derived from an EMBL/GenBank/DDBJ whole genome shotgun (WGS) entry which is preliminary data.</text>
</comment>
<comment type="pathway">
    <text evidence="1">Aromatic compound metabolism.</text>
</comment>
<evidence type="ECO:0000256" key="4">
    <source>
        <dbReference type="ARBA" id="ARBA00022741"/>
    </source>
</evidence>
<dbReference type="CDD" id="cd05913">
    <property type="entry name" value="PaaK"/>
    <property type="match status" value="1"/>
</dbReference>
<dbReference type="PANTHER" id="PTHR43845">
    <property type="entry name" value="BLR5969 PROTEIN"/>
    <property type="match status" value="1"/>
</dbReference>
<reference evidence="7 8" key="1">
    <citation type="journal article" date="2019" name="Nat. Microbiol.">
        <title>Expanding anaerobic alkane metabolism in the domain of Archaea.</title>
        <authorList>
            <person name="Wang Y."/>
            <person name="Wegener G."/>
            <person name="Hou J."/>
            <person name="Wang F."/>
            <person name="Xiao X."/>
        </authorList>
    </citation>
    <scope>NUCLEOTIDE SEQUENCE [LARGE SCALE GENOMIC DNA]</scope>
    <source>
        <strain evidence="7">WYZ-LMO10</strain>
    </source>
</reference>
<dbReference type="InterPro" id="IPR028154">
    <property type="entry name" value="AMP-dep_Lig_C"/>
</dbReference>
<sequence length="429" mass="48770">MCTYKLSRSELVELQNKRLRWLVKYVFERSPFYRRRFIENGIDPESIRTKEDLRRMPFTTKADLRDNYPLGLVSSDLSQIVRFHASSGTTGNPTVVAYTKQDVESWAELNARCLEIAGVTPKDVVQVSYGYGLFTGGLGLHYGAERLGAKVIPASTGNTKRQLKLMKDLGTTVICCTPSYGLFLAESARDEGLDPKRDLKLRVGVFGAEPWSENTRRRLEEQFVESAHDIYGMSELNGPGVAMECVMKDGLHVWEDHYIVEIIDPNTGEVLEPGEKGEMAVTTIMKEGMPLLRYRTRDITILDDEPCECGLNHARIKRILGRTDDMLKIRGICVFPSQVEEILMKTEGVSPHYQLIVDREGVMDRLMVRVEVSEDFKTDRLTDLVNLQQKLEEELKDTLSIHAVVELVEPKKLPRSEGKAQRIIDMRKI</sequence>
<dbReference type="FunFam" id="3.40.50.12780:FF:000016">
    <property type="entry name" value="Phenylacetate-coenzyme A ligase"/>
    <property type="match status" value="1"/>
</dbReference>
<dbReference type="InterPro" id="IPR042099">
    <property type="entry name" value="ANL_N_sf"/>
</dbReference>
<dbReference type="GO" id="GO:0047475">
    <property type="term" value="F:phenylacetate-CoA ligase activity"/>
    <property type="evidence" value="ECO:0007669"/>
    <property type="project" value="InterPro"/>
</dbReference>
<dbReference type="AlphaFoldDB" id="A0A523BEB9"/>
<dbReference type="InterPro" id="IPR011880">
    <property type="entry name" value="PA_CoA_ligase"/>
</dbReference>
<feature type="domain" description="AMP-dependent synthetase/ligase" evidence="5">
    <location>
        <begin position="86"/>
        <end position="281"/>
    </location>
</feature>
<dbReference type="InterPro" id="IPR045851">
    <property type="entry name" value="AMP-bd_C_sf"/>
</dbReference>
<dbReference type="GO" id="GO:0000166">
    <property type="term" value="F:nucleotide binding"/>
    <property type="evidence" value="ECO:0007669"/>
    <property type="project" value="UniProtKB-KW"/>
</dbReference>
<dbReference type="Gene3D" id="3.30.300.30">
    <property type="match status" value="1"/>
</dbReference>
<dbReference type="InterPro" id="IPR000873">
    <property type="entry name" value="AMP-dep_synth/lig_dom"/>
</dbReference>
<accession>A0A523BEB9</accession>
<feature type="domain" description="AMP-dependent ligase C-terminal" evidence="6">
    <location>
        <begin position="331"/>
        <end position="427"/>
    </location>
</feature>
<organism evidence="7 8">
    <name type="scientific">Thermoproteota archaeon</name>
    <dbReference type="NCBI Taxonomy" id="2056631"/>
    <lineage>
        <taxon>Archaea</taxon>
        <taxon>Thermoproteota</taxon>
    </lineage>
</organism>
<dbReference type="Proteomes" id="UP000315399">
    <property type="component" value="Unassembled WGS sequence"/>
</dbReference>
<evidence type="ECO:0000256" key="2">
    <source>
        <dbReference type="ARBA" id="ARBA00011245"/>
    </source>
</evidence>
<keyword evidence="4" id="KW-0547">Nucleotide-binding</keyword>
<evidence type="ECO:0000256" key="3">
    <source>
        <dbReference type="ARBA" id="ARBA00022598"/>
    </source>
</evidence>
<dbReference type="SUPFAM" id="SSF56801">
    <property type="entry name" value="Acetyl-CoA synthetase-like"/>
    <property type="match status" value="1"/>
</dbReference>
<dbReference type="PIRSF" id="PIRSF006444">
    <property type="entry name" value="PaaK"/>
    <property type="match status" value="1"/>
</dbReference>
<evidence type="ECO:0000313" key="8">
    <source>
        <dbReference type="Proteomes" id="UP000315399"/>
    </source>
</evidence>
<evidence type="ECO:0000256" key="1">
    <source>
        <dbReference type="ARBA" id="ARBA00005211"/>
    </source>
</evidence>
<gene>
    <name evidence="7" type="ORF">DSO08_02560</name>
</gene>
<keyword evidence="3 7" id="KW-0436">Ligase</keyword>
<dbReference type="GO" id="GO:0010124">
    <property type="term" value="P:phenylacetate catabolic process"/>
    <property type="evidence" value="ECO:0007669"/>
    <property type="project" value="InterPro"/>
</dbReference>
<comment type="subunit">
    <text evidence="2">Monomer.</text>
</comment>
<dbReference type="EMBL" id="QNVH01000016">
    <property type="protein sequence ID" value="TDA39296.1"/>
    <property type="molecule type" value="Genomic_DNA"/>
</dbReference>
<name>A0A523BEB9_9CREN</name>
<dbReference type="Gene3D" id="3.40.50.12780">
    <property type="entry name" value="N-terminal domain of ligase-like"/>
    <property type="match status" value="1"/>
</dbReference>
<dbReference type="Pfam" id="PF00501">
    <property type="entry name" value="AMP-binding"/>
    <property type="match status" value="1"/>
</dbReference>
<evidence type="ECO:0000313" key="7">
    <source>
        <dbReference type="EMBL" id="TDA39296.1"/>
    </source>
</evidence>